<proteinExistence type="inferred from homology"/>
<dbReference type="InterPro" id="IPR029063">
    <property type="entry name" value="SAM-dependent_MTases_sf"/>
</dbReference>
<dbReference type="Pfam" id="PF08241">
    <property type="entry name" value="Methyltransf_11"/>
    <property type="match status" value="1"/>
</dbReference>
<dbReference type="PANTHER" id="PTHR43591:SF24">
    <property type="entry name" value="2-METHOXY-6-POLYPRENYL-1,4-BENZOQUINOL METHYLASE, MITOCHONDRIAL"/>
    <property type="match status" value="1"/>
</dbReference>
<evidence type="ECO:0000313" key="10">
    <source>
        <dbReference type="EMBL" id="NIL27192.1"/>
    </source>
</evidence>
<dbReference type="GO" id="GO:0009102">
    <property type="term" value="P:biotin biosynthetic process"/>
    <property type="evidence" value="ECO:0007669"/>
    <property type="project" value="UniProtKB-UniRule"/>
</dbReference>
<dbReference type="AlphaFoldDB" id="A0AA90XXL6"/>
<comment type="similarity">
    <text evidence="8">Belongs to the methyltransferase superfamily.</text>
</comment>
<dbReference type="GO" id="GO:0102130">
    <property type="term" value="F:malonyl-CoA methyltransferase activity"/>
    <property type="evidence" value="ECO:0007669"/>
    <property type="project" value="UniProtKB-EC"/>
</dbReference>
<evidence type="ECO:0000256" key="4">
    <source>
        <dbReference type="ARBA" id="ARBA00022603"/>
    </source>
</evidence>
<organism evidence="10 11">
    <name type="scientific">Yersinia massiliensis</name>
    <dbReference type="NCBI Taxonomy" id="419257"/>
    <lineage>
        <taxon>Bacteria</taxon>
        <taxon>Pseudomonadati</taxon>
        <taxon>Pseudomonadota</taxon>
        <taxon>Gammaproteobacteria</taxon>
        <taxon>Enterobacterales</taxon>
        <taxon>Yersiniaceae</taxon>
        <taxon>Yersinia</taxon>
    </lineage>
</organism>
<dbReference type="PANTHER" id="PTHR43591">
    <property type="entry name" value="METHYLTRANSFERASE"/>
    <property type="match status" value="1"/>
</dbReference>
<evidence type="ECO:0000256" key="5">
    <source>
        <dbReference type="ARBA" id="ARBA00022679"/>
    </source>
</evidence>
<evidence type="ECO:0000313" key="11">
    <source>
        <dbReference type="Proteomes" id="UP000698240"/>
    </source>
</evidence>
<dbReference type="InterPro" id="IPR011814">
    <property type="entry name" value="BioC"/>
</dbReference>
<dbReference type="GO" id="GO:0032259">
    <property type="term" value="P:methylation"/>
    <property type="evidence" value="ECO:0007669"/>
    <property type="project" value="UniProtKB-KW"/>
</dbReference>
<dbReference type="Gene3D" id="3.40.50.150">
    <property type="entry name" value="Vaccinia Virus protein VP39"/>
    <property type="match status" value="1"/>
</dbReference>
<name>A0AA90XXL6_9GAMM</name>
<evidence type="ECO:0000256" key="7">
    <source>
        <dbReference type="ARBA" id="ARBA00022756"/>
    </source>
</evidence>
<dbReference type="HAMAP" id="MF_00835">
    <property type="entry name" value="BioC"/>
    <property type="match status" value="1"/>
</dbReference>
<protein>
    <recommendedName>
        <fullName evidence="3 8">Malonyl-[acyl-carrier protein] O-methyltransferase</fullName>
        <shortName evidence="8">Malonyl-ACP O-methyltransferase</shortName>
        <ecNumber evidence="3 8">2.1.1.197</ecNumber>
    </recommendedName>
    <alternativeName>
        <fullName evidence="8">Biotin synthesis protein BioC</fullName>
    </alternativeName>
</protein>
<comment type="catalytic activity">
    <reaction evidence="1 8">
        <text>malonyl-[ACP] + S-adenosyl-L-methionine = malonyl-[ACP] methyl ester + S-adenosyl-L-homocysteine</text>
        <dbReference type="Rhea" id="RHEA:17105"/>
        <dbReference type="Rhea" id="RHEA-COMP:9623"/>
        <dbReference type="Rhea" id="RHEA-COMP:9954"/>
        <dbReference type="ChEBI" id="CHEBI:57856"/>
        <dbReference type="ChEBI" id="CHEBI:59789"/>
        <dbReference type="ChEBI" id="CHEBI:78449"/>
        <dbReference type="ChEBI" id="CHEBI:78845"/>
        <dbReference type="EC" id="2.1.1.197"/>
    </reaction>
</comment>
<keyword evidence="4 8" id="KW-0489">Methyltransferase</keyword>
<sequence>MALVTENQQAFIAQQTDFDLQTDFEPQTKSLDKAAPTDKTASAAKPVAVDKIAIAAAFSRAAGSYDTAADLQRKTGETLLGLGQQHAGVSVLDAGCGTGHFSRRWRELGKRVIAFDLAAGMLDHARQQQAADDYLLGDIEHIPLPDHAIDICFSNLAVQWCADLPAALAELYRVTRRGGIILFSTLAEGSLNELGQAWQQVDGRRHVNDFLSLQQIGAACQGYRHQLTPQRYQQQFPDVIALMRSLQGVGATHLHQGREAGLSGRQRLVALQQAYTTQAGCYPLSYHLVYGVIYRD</sequence>
<dbReference type="GO" id="GO:0010340">
    <property type="term" value="F:carboxyl-O-methyltransferase activity"/>
    <property type="evidence" value="ECO:0007669"/>
    <property type="project" value="UniProtKB-UniRule"/>
</dbReference>
<comment type="caution">
    <text evidence="10">The sequence shown here is derived from an EMBL/GenBank/DDBJ whole genome shotgun (WGS) entry which is preliminary data.</text>
</comment>
<evidence type="ECO:0000256" key="3">
    <source>
        <dbReference type="ARBA" id="ARBA00012327"/>
    </source>
</evidence>
<keyword evidence="6 8" id="KW-0949">S-adenosyl-L-methionine</keyword>
<feature type="domain" description="Methyltransferase type 11" evidence="9">
    <location>
        <begin position="92"/>
        <end position="183"/>
    </location>
</feature>
<dbReference type="SUPFAM" id="SSF53335">
    <property type="entry name" value="S-adenosyl-L-methionine-dependent methyltransferases"/>
    <property type="match status" value="1"/>
</dbReference>
<evidence type="ECO:0000256" key="1">
    <source>
        <dbReference type="ARBA" id="ARBA00000852"/>
    </source>
</evidence>
<evidence type="ECO:0000259" key="9">
    <source>
        <dbReference type="Pfam" id="PF08241"/>
    </source>
</evidence>
<evidence type="ECO:0000256" key="6">
    <source>
        <dbReference type="ARBA" id="ARBA00022691"/>
    </source>
</evidence>
<comment type="pathway">
    <text evidence="2 8">Cofactor biosynthesis; biotin biosynthesis.</text>
</comment>
<accession>A0AA90XXL6</accession>
<dbReference type="Proteomes" id="UP000698240">
    <property type="component" value="Unassembled WGS sequence"/>
</dbReference>
<dbReference type="EMBL" id="JAASAN010000004">
    <property type="protein sequence ID" value="NIL27192.1"/>
    <property type="molecule type" value="Genomic_DNA"/>
</dbReference>
<dbReference type="RefSeq" id="WP_167311383.1">
    <property type="nucleotide sequence ID" value="NZ_CP110790.1"/>
</dbReference>
<evidence type="ECO:0000256" key="8">
    <source>
        <dbReference type="HAMAP-Rule" id="MF_00835"/>
    </source>
</evidence>
<dbReference type="EC" id="2.1.1.197" evidence="3 8"/>
<gene>
    <name evidence="8 10" type="primary">bioC</name>
    <name evidence="10" type="ORF">HB980_11635</name>
</gene>
<reference evidence="10" key="1">
    <citation type="submission" date="2020-03" db="EMBL/GenBank/DDBJ databases">
        <authorList>
            <person name="Kislichkina A."/>
            <person name="Dentovskaya S."/>
            <person name="Shaikhutdinov R."/>
            <person name="Ivanov S."/>
            <person name="Sizova A."/>
            <person name="Solomentsev V."/>
            <person name="Bogun A."/>
        </authorList>
    </citation>
    <scope>NUCLEOTIDE SEQUENCE</scope>
    <source>
        <strain evidence="10">SCPM-O-B-8025</strain>
    </source>
</reference>
<dbReference type="GO" id="GO:0008757">
    <property type="term" value="F:S-adenosylmethionine-dependent methyltransferase activity"/>
    <property type="evidence" value="ECO:0007669"/>
    <property type="project" value="InterPro"/>
</dbReference>
<keyword evidence="7 8" id="KW-0093">Biotin biosynthesis</keyword>
<dbReference type="CDD" id="cd02440">
    <property type="entry name" value="AdoMet_MTases"/>
    <property type="match status" value="1"/>
</dbReference>
<dbReference type="InterPro" id="IPR013216">
    <property type="entry name" value="Methyltransf_11"/>
</dbReference>
<comment type="function">
    <text evidence="8">Converts the free carboxyl group of a malonyl-thioester to its methyl ester by transfer of a methyl group from S-adenosyl-L-methionine (SAM). It allows to synthesize pimeloyl-ACP via the fatty acid synthetic pathway.</text>
</comment>
<dbReference type="NCBIfam" id="TIGR02072">
    <property type="entry name" value="BioC"/>
    <property type="match status" value="1"/>
</dbReference>
<evidence type="ECO:0000256" key="2">
    <source>
        <dbReference type="ARBA" id="ARBA00004746"/>
    </source>
</evidence>
<keyword evidence="5 8" id="KW-0808">Transferase</keyword>